<dbReference type="Proteomes" id="UP000053237">
    <property type="component" value="Unassembled WGS sequence"/>
</dbReference>
<sequence length="109" mass="12229">MNAYENIFAESSHLNITKVFISTLQEGINFSVVNMKTMCRFLLRSIGIFNGYLGNEDFVISTWSGREAQSDQLAQPVCFIHTEFCLDSNSQLLISNNLVKAESQLSNAI</sequence>
<evidence type="ECO:0000313" key="2">
    <source>
        <dbReference type="Proteomes" id="UP000053237"/>
    </source>
</evidence>
<evidence type="ECO:0000313" key="1">
    <source>
        <dbReference type="EMBL" id="CCI10936.1"/>
    </source>
</evidence>
<dbReference type="EMBL" id="CAIX01000473">
    <property type="protein sequence ID" value="CCI10936.1"/>
    <property type="molecule type" value="Genomic_DNA"/>
</dbReference>
<name>A0A024FV63_9STRA</name>
<reference evidence="1 2" key="1">
    <citation type="submission" date="2012-05" db="EMBL/GenBank/DDBJ databases">
        <title>Recombination and specialization in a pathogen metapopulation.</title>
        <authorList>
            <person name="Gardiner A."/>
            <person name="Kemen E."/>
            <person name="Schultz-Larsen T."/>
            <person name="MacLean D."/>
            <person name="Van Oosterhout C."/>
            <person name="Jones J.D.G."/>
        </authorList>
    </citation>
    <scope>NUCLEOTIDE SEQUENCE [LARGE SCALE GENOMIC DNA]</scope>
    <source>
        <strain evidence="1 2">Ac Nc2</strain>
    </source>
</reference>
<dbReference type="InParanoid" id="A0A024FV63"/>
<keyword evidence="2" id="KW-1185">Reference proteome</keyword>
<gene>
    <name evidence="1" type="ORF">BN9_120860</name>
</gene>
<accession>A0A024FV63</accession>
<organism evidence="1 2">
    <name type="scientific">Albugo candida</name>
    <dbReference type="NCBI Taxonomy" id="65357"/>
    <lineage>
        <taxon>Eukaryota</taxon>
        <taxon>Sar</taxon>
        <taxon>Stramenopiles</taxon>
        <taxon>Oomycota</taxon>
        <taxon>Peronosporomycetes</taxon>
        <taxon>Albuginales</taxon>
        <taxon>Albuginaceae</taxon>
        <taxon>Albugo</taxon>
    </lineage>
</organism>
<proteinExistence type="predicted"/>
<protein>
    <submittedName>
        <fullName evidence="1">Uncharacterized protein</fullName>
    </submittedName>
</protein>
<dbReference type="AlphaFoldDB" id="A0A024FV63"/>
<comment type="caution">
    <text evidence="1">The sequence shown here is derived from an EMBL/GenBank/DDBJ whole genome shotgun (WGS) entry which is preliminary data.</text>
</comment>